<evidence type="ECO:0000256" key="8">
    <source>
        <dbReference type="ARBA" id="ARBA00036824"/>
    </source>
</evidence>
<dbReference type="OrthoDB" id="1887033at2759"/>
<keyword evidence="6" id="KW-0326">Glycosidase</keyword>
<keyword evidence="3" id="KW-0964">Secreted</keyword>
<dbReference type="InterPro" id="IPR050386">
    <property type="entry name" value="Glycosyl_hydrolase_5"/>
</dbReference>
<dbReference type="PANTHER" id="PTHR31297">
    <property type="entry name" value="GLUCAN ENDO-1,6-BETA-GLUCOSIDASE B"/>
    <property type="match status" value="1"/>
</dbReference>
<evidence type="ECO:0000256" key="4">
    <source>
        <dbReference type="ARBA" id="ARBA00022729"/>
    </source>
</evidence>
<accession>A0A9W9W5Z9</accession>
<dbReference type="EC" id="3.2.1.58" evidence="9"/>
<comment type="caution">
    <text evidence="11">The sequence shown here is derived from an EMBL/GenBank/DDBJ whole genome shotgun (WGS) entry which is preliminary data.</text>
</comment>
<protein>
    <recommendedName>
        <fullName evidence="9">glucan 1,3-beta-glucosidase</fullName>
        <ecNumber evidence="9">3.2.1.58</ecNumber>
    </recommendedName>
</protein>
<feature type="signal peptide" evidence="10">
    <location>
        <begin position="1"/>
        <end position="17"/>
    </location>
</feature>
<evidence type="ECO:0000256" key="7">
    <source>
        <dbReference type="ARBA" id="ARBA00023316"/>
    </source>
</evidence>
<dbReference type="SUPFAM" id="SSF51445">
    <property type="entry name" value="(Trans)glycosidases"/>
    <property type="match status" value="1"/>
</dbReference>
<organism evidence="11 12">
    <name type="scientific">Penicillium cosmopolitanum</name>
    <dbReference type="NCBI Taxonomy" id="1131564"/>
    <lineage>
        <taxon>Eukaryota</taxon>
        <taxon>Fungi</taxon>
        <taxon>Dikarya</taxon>
        <taxon>Ascomycota</taxon>
        <taxon>Pezizomycotina</taxon>
        <taxon>Eurotiomycetes</taxon>
        <taxon>Eurotiomycetidae</taxon>
        <taxon>Eurotiales</taxon>
        <taxon>Aspergillaceae</taxon>
        <taxon>Penicillium</taxon>
    </lineage>
</organism>
<evidence type="ECO:0000256" key="10">
    <source>
        <dbReference type="SAM" id="SignalP"/>
    </source>
</evidence>
<dbReference type="PANTHER" id="PTHR31297:SF1">
    <property type="entry name" value="GLUCAN 1,3-BETA-GLUCOSIDASE I_II-RELATED"/>
    <property type="match status" value="1"/>
</dbReference>
<dbReference type="GO" id="GO:0009251">
    <property type="term" value="P:glucan catabolic process"/>
    <property type="evidence" value="ECO:0007669"/>
    <property type="project" value="TreeGrafter"/>
</dbReference>
<dbReference type="AlphaFoldDB" id="A0A9W9W5Z9"/>
<dbReference type="Gene3D" id="3.20.20.80">
    <property type="entry name" value="Glycosidases"/>
    <property type="match status" value="1"/>
</dbReference>
<dbReference type="GO" id="GO:0004338">
    <property type="term" value="F:glucan exo-1,3-beta-glucosidase activity"/>
    <property type="evidence" value="ECO:0007669"/>
    <property type="project" value="UniProtKB-EC"/>
</dbReference>
<comment type="subcellular location">
    <subcellularLocation>
        <location evidence="1">Secreted</location>
    </subcellularLocation>
</comment>
<evidence type="ECO:0000313" key="12">
    <source>
        <dbReference type="Proteomes" id="UP001147747"/>
    </source>
</evidence>
<evidence type="ECO:0000256" key="1">
    <source>
        <dbReference type="ARBA" id="ARBA00004613"/>
    </source>
</evidence>
<dbReference type="GO" id="GO:0005576">
    <property type="term" value="C:extracellular region"/>
    <property type="evidence" value="ECO:0007669"/>
    <property type="project" value="UniProtKB-SubCell"/>
</dbReference>
<evidence type="ECO:0000313" key="11">
    <source>
        <dbReference type="EMBL" id="KAJ5404060.1"/>
    </source>
</evidence>
<proteinExistence type="inferred from homology"/>
<comment type="catalytic activity">
    <reaction evidence="8">
        <text>Successive hydrolysis of beta-D-glucose units from the non-reducing ends of (1-&gt;3)-beta-D-glucans, releasing alpha-glucose.</text>
        <dbReference type="EC" id="3.2.1.58"/>
    </reaction>
</comment>
<evidence type="ECO:0000256" key="2">
    <source>
        <dbReference type="ARBA" id="ARBA00005641"/>
    </source>
</evidence>
<evidence type="ECO:0000256" key="5">
    <source>
        <dbReference type="ARBA" id="ARBA00022801"/>
    </source>
</evidence>
<reference evidence="11" key="2">
    <citation type="journal article" date="2023" name="IMA Fungus">
        <title>Comparative genomic study of the Penicillium genus elucidates a diverse pangenome and 15 lateral gene transfer events.</title>
        <authorList>
            <person name="Petersen C."/>
            <person name="Sorensen T."/>
            <person name="Nielsen M.R."/>
            <person name="Sondergaard T.E."/>
            <person name="Sorensen J.L."/>
            <person name="Fitzpatrick D.A."/>
            <person name="Frisvad J.C."/>
            <person name="Nielsen K.L."/>
        </authorList>
    </citation>
    <scope>NUCLEOTIDE SEQUENCE</scope>
    <source>
        <strain evidence="11">IBT 29677</strain>
    </source>
</reference>
<keyword evidence="4 10" id="KW-0732">Signal</keyword>
<keyword evidence="12" id="KW-1185">Reference proteome</keyword>
<evidence type="ECO:0000256" key="6">
    <source>
        <dbReference type="ARBA" id="ARBA00023295"/>
    </source>
</evidence>
<evidence type="ECO:0000256" key="9">
    <source>
        <dbReference type="ARBA" id="ARBA00038929"/>
    </source>
</evidence>
<reference evidence="11" key="1">
    <citation type="submission" date="2022-12" db="EMBL/GenBank/DDBJ databases">
        <authorList>
            <person name="Petersen C."/>
        </authorList>
    </citation>
    <scope>NUCLEOTIDE SEQUENCE</scope>
    <source>
        <strain evidence="11">IBT 29677</strain>
    </source>
</reference>
<dbReference type="RefSeq" id="XP_056491302.1">
    <property type="nucleotide sequence ID" value="XM_056628568.1"/>
</dbReference>
<gene>
    <name evidence="11" type="ORF">N7509_003931</name>
</gene>
<dbReference type="GO" id="GO:0009986">
    <property type="term" value="C:cell surface"/>
    <property type="evidence" value="ECO:0007669"/>
    <property type="project" value="TreeGrafter"/>
</dbReference>
<dbReference type="Proteomes" id="UP001147747">
    <property type="component" value="Unassembled WGS sequence"/>
</dbReference>
<dbReference type="GeneID" id="81367548"/>
<dbReference type="InterPro" id="IPR017853">
    <property type="entry name" value="GH"/>
</dbReference>
<comment type="similarity">
    <text evidence="2">Belongs to the glycosyl hydrolase 5 (cellulase A) family.</text>
</comment>
<keyword evidence="7" id="KW-0961">Cell wall biogenesis/degradation</keyword>
<keyword evidence="5" id="KW-0378">Hydrolase</keyword>
<feature type="chain" id="PRO_5040853859" description="glucan 1,3-beta-glucosidase" evidence="10">
    <location>
        <begin position="18"/>
        <end position="574"/>
    </location>
</feature>
<name>A0A9W9W5Z9_9EURO</name>
<dbReference type="GO" id="GO:0071555">
    <property type="term" value="P:cell wall organization"/>
    <property type="evidence" value="ECO:0007669"/>
    <property type="project" value="UniProtKB-KW"/>
</dbReference>
<dbReference type="EMBL" id="JAPZBU010000005">
    <property type="protein sequence ID" value="KAJ5404060.1"/>
    <property type="molecule type" value="Genomic_DNA"/>
</dbReference>
<evidence type="ECO:0000256" key="3">
    <source>
        <dbReference type="ARBA" id="ARBA00022525"/>
    </source>
</evidence>
<sequence>MHLFSLAVAAASVGVSAAGVIQGRHSDEVCSNLISTGEVLHTSLNIVEFPVVVDILLEEDTVVTIDNTILIECTNAPTHLHTTVYATTTETITKTISTATISANGGTAPTVVDSTTVGKADDRTVTTKIGTKTAGSNPEDTVAASTKTLAPVAGGSAVGSGINTDLYTASTSNAAVRTVTSTGYLHGTSVIKVYTKTVASATPAATLAAGEYTNWNLFKANGVNLGGWLEQEQVFDQYWWDQYAPNASDEWTFCETLGDKCGSVLEQRYATYITTDDIDKVAAVGVNTLRIPTTYAAWIKVPGSALYHGNQKEYLKKISTYAIEKYNMRVVVGLHSLPGGVNSLDIGEKAGNDGWFQNYTNLKYSYEAVDQVLQFFVDTGYPWAFTLSHINEASDNPSAFASPNTLTTNGTNWIVKYTRGVLDRIARVDKRIPLMLQDCFLGEEHWSPYFPAKTNLVIDTHVYYFAASGVYSQWANGAICGQASVVGGDGKFPVYIGEWALQTLYSNTFKNRNSLFNTQRYAWSHYASGGSFWNIKHNSSAAVDGHGTQRDYWSYERLIDAGVIHKPLSNTTYC</sequence>